<dbReference type="EMBL" id="SNWX01000006">
    <property type="protein sequence ID" value="TDO92257.1"/>
    <property type="molecule type" value="Genomic_DNA"/>
</dbReference>
<protein>
    <submittedName>
        <fullName evidence="2">Prepilin-type N-terminal cleavage/methylation domain-containing protein</fullName>
    </submittedName>
</protein>
<name>A0A4R6LU94_9FIRM</name>
<dbReference type="NCBIfam" id="TIGR02532">
    <property type="entry name" value="IV_pilin_GFxxxE"/>
    <property type="match status" value="1"/>
</dbReference>
<keyword evidence="1" id="KW-1133">Transmembrane helix</keyword>
<evidence type="ECO:0000313" key="3">
    <source>
        <dbReference type="Proteomes" id="UP000295064"/>
    </source>
</evidence>
<gene>
    <name evidence="2" type="ORF">DFR79_10670</name>
</gene>
<dbReference type="InterPro" id="IPR012902">
    <property type="entry name" value="N_methyl_site"/>
</dbReference>
<proteinExistence type="predicted"/>
<reference evidence="2 3" key="1">
    <citation type="submission" date="2019-03" db="EMBL/GenBank/DDBJ databases">
        <title>Subsurface microbial communities from deep shales in Ohio and West Virginia, USA.</title>
        <authorList>
            <person name="Wrighton K."/>
        </authorList>
    </citation>
    <scope>NUCLEOTIDE SEQUENCE [LARGE SCALE GENOMIC DNA]</scope>
    <source>
        <strain evidence="2 3">MA284_T2</strain>
    </source>
</reference>
<evidence type="ECO:0000313" key="2">
    <source>
        <dbReference type="EMBL" id="TDO92257.1"/>
    </source>
</evidence>
<dbReference type="Pfam" id="PF07963">
    <property type="entry name" value="N_methyl"/>
    <property type="match status" value="1"/>
</dbReference>
<feature type="transmembrane region" description="Helical" evidence="1">
    <location>
        <begin position="12"/>
        <end position="32"/>
    </location>
</feature>
<evidence type="ECO:0000256" key="1">
    <source>
        <dbReference type="SAM" id="Phobius"/>
    </source>
</evidence>
<keyword evidence="1" id="KW-0812">Transmembrane</keyword>
<organism evidence="2 3">
    <name type="scientific">Halanaerobium saccharolyticum</name>
    <dbReference type="NCBI Taxonomy" id="43595"/>
    <lineage>
        <taxon>Bacteria</taxon>
        <taxon>Bacillati</taxon>
        <taxon>Bacillota</taxon>
        <taxon>Clostridia</taxon>
        <taxon>Halanaerobiales</taxon>
        <taxon>Halanaerobiaceae</taxon>
        <taxon>Halanaerobium</taxon>
    </lineage>
</organism>
<dbReference type="Proteomes" id="UP000295064">
    <property type="component" value="Unassembled WGS sequence"/>
</dbReference>
<dbReference type="RefSeq" id="WP_133514501.1">
    <property type="nucleotide sequence ID" value="NZ_SNWX01000006.1"/>
</dbReference>
<comment type="caution">
    <text evidence="2">The sequence shown here is derived from an EMBL/GenBank/DDBJ whole genome shotgun (WGS) entry which is preliminary data.</text>
</comment>
<sequence length="133" mass="15532">MNIFQKDGLTLIEIIISLTIIVILITGIYTALVGSLKSEVQLDEQHKIRRVTNSIIENLKTEKYRTRLNDPDIVWDEDEYNLSEYNINFKDNDVNNTDILINIEKKDFSDNLYFVKITWKNINYSSEILISGD</sequence>
<keyword evidence="1" id="KW-0472">Membrane</keyword>
<accession>A0A4R6LU94</accession>
<dbReference type="AlphaFoldDB" id="A0A4R6LU94"/>